<dbReference type="SMART" id="SM00356">
    <property type="entry name" value="ZnF_C3H1"/>
    <property type="match status" value="2"/>
</dbReference>
<protein>
    <submittedName>
        <fullName evidence="4">Zinc finger CCCH domain-containing protein 17</fullName>
    </submittedName>
</protein>
<dbReference type="InterPro" id="IPR036322">
    <property type="entry name" value="WD40_repeat_dom_sf"/>
</dbReference>
<dbReference type="PROSITE" id="PS50294">
    <property type="entry name" value="WD_REPEATS_REGION"/>
    <property type="match status" value="1"/>
</dbReference>
<reference evidence="4" key="1">
    <citation type="journal article" date="2012" name="Nat. Biotechnol.">
        <title>Draft genome sequence of pigeonpea (Cajanus cajan), an orphan legume crop of resource-poor farmers.</title>
        <authorList>
            <person name="Varshney R.K."/>
            <person name="Chen W."/>
            <person name="Li Y."/>
            <person name="Bharti A.K."/>
            <person name="Saxena R.K."/>
            <person name="Schlueter J.A."/>
            <person name="Donoghue M.T."/>
            <person name="Azam S."/>
            <person name="Fan G."/>
            <person name="Whaley A.M."/>
            <person name="Farmer A.D."/>
            <person name="Sheridan J."/>
            <person name="Iwata A."/>
            <person name="Tuteja R."/>
            <person name="Penmetsa R.V."/>
            <person name="Wu W."/>
            <person name="Upadhyaya H.D."/>
            <person name="Yang S.P."/>
            <person name="Shah T."/>
            <person name="Saxena K.B."/>
            <person name="Michael T."/>
            <person name="McCombie W.R."/>
            <person name="Yang B."/>
            <person name="Zhang G."/>
            <person name="Yang H."/>
            <person name="Wang J."/>
            <person name="Spillane C."/>
            <person name="Cook D.R."/>
            <person name="May G.D."/>
            <person name="Xu X."/>
            <person name="Jackson S.A."/>
        </authorList>
    </citation>
    <scope>NUCLEOTIDE SEQUENCE [LARGE SCALE GENOMIC DNA]</scope>
</reference>
<name>A0A151RAA6_CAJCA</name>
<dbReference type="Gene3D" id="3.30.1370.210">
    <property type="match status" value="1"/>
</dbReference>
<dbReference type="Pfam" id="PF00400">
    <property type="entry name" value="WD40"/>
    <property type="match status" value="3"/>
</dbReference>
<feature type="repeat" description="WD" evidence="1">
    <location>
        <begin position="128"/>
        <end position="160"/>
    </location>
</feature>
<evidence type="ECO:0000313" key="5">
    <source>
        <dbReference type="Proteomes" id="UP000075243"/>
    </source>
</evidence>
<dbReference type="STRING" id="3821.A0A151RAA6"/>
<keyword evidence="2" id="KW-0862">Zinc</keyword>
<feature type="zinc finger region" description="C3H1-type" evidence="2">
    <location>
        <begin position="90"/>
        <end position="117"/>
    </location>
</feature>
<dbReference type="Gramene" id="C.cajan_40072.t">
    <property type="protein sequence ID" value="C.cajan_40072.t"/>
    <property type="gene ID" value="C.cajan_40072"/>
</dbReference>
<dbReference type="GO" id="GO:0008270">
    <property type="term" value="F:zinc ion binding"/>
    <property type="evidence" value="ECO:0007669"/>
    <property type="project" value="UniProtKB-KW"/>
</dbReference>
<feature type="domain" description="C3H1-type" evidence="3">
    <location>
        <begin position="90"/>
        <end position="117"/>
    </location>
</feature>
<dbReference type="Pfam" id="PF18345">
    <property type="entry name" value="zf_CCCH_4"/>
    <property type="match status" value="1"/>
</dbReference>
<accession>A0A151RAA6</accession>
<feature type="domain" description="C3H1-type" evidence="3">
    <location>
        <begin position="16"/>
        <end position="42"/>
    </location>
</feature>
<sequence>MGVSVARRAKQIQTHRGRTSPCAYWLAGRCNRNPCKFSHASEPHTTYHYANTPYTYTRNSHSSSHSNSKKTALTRNIRDETSVVKPSRKSSLPSICKYWINGNCVYGQKCRNLHSWFHGDHLSSVAKLQQHKKAITGIALPVGSDKLYSGSTDGTVRIWDCHTGGCSNVVNFGVKVTSLISEGPWVFVGIHNAVKAWNIQTLSEFTLDGPKGQVLSMIVGNDTLFAGAEDGVIYAWRGSAEANSSSPFELVASLTGHSKAVVCLTVGRKRLYSGSMDQSIKAFLSCFLQGWDIDTLECEMTLNGHTDVVTSLVCWDHYLLSSSFDCTVKVWAATEEITLKEIYTHTEKNGVVALSGMTDAEGNHILFCSCKDNSVRLYDMPSFSERGRLFTKKEVTTFELGPDGLFFTGDGTGLLTVWKWLDVKMASSVQHPA</sequence>
<feature type="zinc finger region" description="C3H1-type" evidence="2">
    <location>
        <begin position="16"/>
        <end position="42"/>
    </location>
</feature>
<dbReference type="InterPro" id="IPR000571">
    <property type="entry name" value="Znf_CCCH"/>
</dbReference>
<evidence type="ECO:0000259" key="3">
    <source>
        <dbReference type="PROSITE" id="PS50103"/>
    </source>
</evidence>
<keyword evidence="5" id="KW-1185">Reference proteome</keyword>
<dbReference type="SUPFAM" id="SSF50978">
    <property type="entry name" value="WD40 repeat-like"/>
    <property type="match status" value="1"/>
</dbReference>
<dbReference type="InterPro" id="IPR015943">
    <property type="entry name" value="WD40/YVTN_repeat-like_dom_sf"/>
</dbReference>
<dbReference type="PANTHER" id="PTHR44489:SF14">
    <property type="entry name" value="ZINC FINGER CCCH DOMAIN-CONTAINING PROTEIN 59-RELATED"/>
    <property type="match status" value="1"/>
</dbReference>
<feature type="repeat" description="WD" evidence="1">
    <location>
        <begin position="302"/>
        <end position="331"/>
    </location>
</feature>
<dbReference type="AlphaFoldDB" id="A0A151RAA6"/>
<gene>
    <name evidence="4" type="ORF">KK1_039201</name>
</gene>
<dbReference type="EMBL" id="KQ483904">
    <property type="protein sequence ID" value="KYP39491.1"/>
    <property type="molecule type" value="Genomic_DNA"/>
</dbReference>
<evidence type="ECO:0000256" key="1">
    <source>
        <dbReference type="PROSITE-ProRule" id="PRU00221"/>
    </source>
</evidence>
<dbReference type="SMART" id="SM00320">
    <property type="entry name" value="WD40"/>
    <property type="match status" value="6"/>
</dbReference>
<dbReference type="Gene3D" id="2.130.10.10">
    <property type="entry name" value="YVTN repeat-like/Quinoprotein amine dehydrogenase"/>
    <property type="match status" value="2"/>
</dbReference>
<proteinExistence type="predicted"/>
<keyword evidence="1" id="KW-0853">WD repeat</keyword>
<keyword evidence="2" id="KW-0479">Metal-binding</keyword>
<dbReference type="Proteomes" id="UP000075243">
    <property type="component" value="Unassembled WGS sequence"/>
</dbReference>
<dbReference type="InterPro" id="IPR001680">
    <property type="entry name" value="WD40_rpt"/>
</dbReference>
<dbReference type="PROSITE" id="PS50082">
    <property type="entry name" value="WD_REPEATS_2"/>
    <property type="match status" value="2"/>
</dbReference>
<dbReference type="PROSITE" id="PS50103">
    <property type="entry name" value="ZF_C3H1"/>
    <property type="match status" value="2"/>
</dbReference>
<keyword evidence="2" id="KW-0863">Zinc-finger</keyword>
<organism evidence="4 5">
    <name type="scientific">Cajanus cajan</name>
    <name type="common">Pigeon pea</name>
    <name type="synonym">Cajanus indicus</name>
    <dbReference type="NCBI Taxonomy" id="3821"/>
    <lineage>
        <taxon>Eukaryota</taxon>
        <taxon>Viridiplantae</taxon>
        <taxon>Streptophyta</taxon>
        <taxon>Embryophyta</taxon>
        <taxon>Tracheophyta</taxon>
        <taxon>Spermatophyta</taxon>
        <taxon>Magnoliopsida</taxon>
        <taxon>eudicotyledons</taxon>
        <taxon>Gunneridae</taxon>
        <taxon>Pentapetalae</taxon>
        <taxon>rosids</taxon>
        <taxon>fabids</taxon>
        <taxon>Fabales</taxon>
        <taxon>Fabaceae</taxon>
        <taxon>Papilionoideae</taxon>
        <taxon>50 kb inversion clade</taxon>
        <taxon>NPAAA clade</taxon>
        <taxon>indigoferoid/millettioid clade</taxon>
        <taxon>Phaseoleae</taxon>
        <taxon>Cajanus</taxon>
    </lineage>
</organism>
<evidence type="ECO:0000313" key="4">
    <source>
        <dbReference type="EMBL" id="KYP39491.1"/>
    </source>
</evidence>
<dbReference type="PANTHER" id="PTHR44489">
    <property type="match status" value="1"/>
</dbReference>
<dbReference type="InterPro" id="IPR044715">
    <property type="entry name" value="WDR86-like"/>
</dbReference>
<evidence type="ECO:0000256" key="2">
    <source>
        <dbReference type="PROSITE-ProRule" id="PRU00723"/>
    </source>
</evidence>